<dbReference type="Proteomes" id="UP001056120">
    <property type="component" value="Linkage Group LG12"/>
</dbReference>
<evidence type="ECO:0000313" key="1">
    <source>
        <dbReference type="EMBL" id="KAI3797047.1"/>
    </source>
</evidence>
<keyword evidence="2" id="KW-1185">Reference proteome</keyword>
<name>A0ACB9HML4_9ASTR</name>
<proteinExistence type="predicted"/>
<organism evidence="1 2">
    <name type="scientific">Smallanthus sonchifolius</name>
    <dbReference type="NCBI Taxonomy" id="185202"/>
    <lineage>
        <taxon>Eukaryota</taxon>
        <taxon>Viridiplantae</taxon>
        <taxon>Streptophyta</taxon>
        <taxon>Embryophyta</taxon>
        <taxon>Tracheophyta</taxon>
        <taxon>Spermatophyta</taxon>
        <taxon>Magnoliopsida</taxon>
        <taxon>eudicotyledons</taxon>
        <taxon>Gunneridae</taxon>
        <taxon>Pentapetalae</taxon>
        <taxon>asterids</taxon>
        <taxon>campanulids</taxon>
        <taxon>Asterales</taxon>
        <taxon>Asteraceae</taxon>
        <taxon>Asteroideae</taxon>
        <taxon>Heliantheae alliance</taxon>
        <taxon>Millerieae</taxon>
        <taxon>Smallanthus</taxon>
    </lineage>
</organism>
<sequence>MEALQVMSIHMLSEYDINKNKTIFEELIYAEDSEAESRALDLFKDSKENLAVALLNLRWASIGLAGTNTLI</sequence>
<protein>
    <submittedName>
        <fullName evidence="1">Uncharacterized protein</fullName>
    </submittedName>
</protein>
<dbReference type="EMBL" id="CM042029">
    <property type="protein sequence ID" value="KAI3797047.1"/>
    <property type="molecule type" value="Genomic_DNA"/>
</dbReference>
<evidence type="ECO:0000313" key="2">
    <source>
        <dbReference type="Proteomes" id="UP001056120"/>
    </source>
</evidence>
<comment type="caution">
    <text evidence="1">The sequence shown here is derived from an EMBL/GenBank/DDBJ whole genome shotgun (WGS) entry which is preliminary data.</text>
</comment>
<gene>
    <name evidence="1" type="ORF">L1987_39737</name>
</gene>
<reference evidence="1 2" key="2">
    <citation type="journal article" date="2022" name="Mol. Ecol. Resour.">
        <title>The genomes of chicory, endive, great burdock and yacon provide insights into Asteraceae paleo-polyploidization history and plant inulin production.</title>
        <authorList>
            <person name="Fan W."/>
            <person name="Wang S."/>
            <person name="Wang H."/>
            <person name="Wang A."/>
            <person name="Jiang F."/>
            <person name="Liu H."/>
            <person name="Zhao H."/>
            <person name="Xu D."/>
            <person name="Zhang Y."/>
        </authorList>
    </citation>
    <scope>NUCLEOTIDE SEQUENCE [LARGE SCALE GENOMIC DNA]</scope>
    <source>
        <strain evidence="2">cv. Yunnan</strain>
        <tissue evidence="1">Leaves</tissue>
    </source>
</reference>
<accession>A0ACB9HML4</accession>
<reference evidence="2" key="1">
    <citation type="journal article" date="2022" name="Mol. Ecol. Resour.">
        <title>The genomes of chicory, endive, great burdock and yacon provide insights into Asteraceae palaeo-polyploidization history and plant inulin production.</title>
        <authorList>
            <person name="Fan W."/>
            <person name="Wang S."/>
            <person name="Wang H."/>
            <person name="Wang A."/>
            <person name="Jiang F."/>
            <person name="Liu H."/>
            <person name="Zhao H."/>
            <person name="Xu D."/>
            <person name="Zhang Y."/>
        </authorList>
    </citation>
    <scope>NUCLEOTIDE SEQUENCE [LARGE SCALE GENOMIC DNA]</scope>
    <source>
        <strain evidence="2">cv. Yunnan</strain>
    </source>
</reference>